<keyword evidence="4 7" id="KW-0812">Transmembrane</keyword>
<evidence type="ECO:0000256" key="3">
    <source>
        <dbReference type="ARBA" id="ARBA00022475"/>
    </source>
</evidence>
<reference evidence="10" key="1">
    <citation type="journal article" date="2019" name="Int. J. Syst. Evol. Microbiol.">
        <title>The Global Catalogue of Microorganisms (GCM) 10K type strain sequencing project: providing services to taxonomists for standard genome sequencing and annotation.</title>
        <authorList>
            <consortium name="The Broad Institute Genomics Platform"/>
            <consortium name="The Broad Institute Genome Sequencing Center for Infectious Disease"/>
            <person name="Wu L."/>
            <person name="Ma J."/>
        </authorList>
    </citation>
    <scope>NUCLEOTIDE SEQUENCE [LARGE SCALE GENOMIC DNA]</scope>
    <source>
        <strain evidence="10">CGMCC 4.7241</strain>
    </source>
</reference>
<gene>
    <name evidence="9" type="ORF">ACFOUW_37105</name>
</gene>
<feature type="transmembrane region" description="Helical" evidence="7">
    <location>
        <begin position="266"/>
        <end position="286"/>
    </location>
</feature>
<dbReference type="InterPro" id="IPR036259">
    <property type="entry name" value="MFS_trans_sf"/>
</dbReference>
<organism evidence="9 10">
    <name type="scientific">Tenggerimyces flavus</name>
    <dbReference type="NCBI Taxonomy" id="1708749"/>
    <lineage>
        <taxon>Bacteria</taxon>
        <taxon>Bacillati</taxon>
        <taxon>Actinomycetota</taxon>
        <taxon>Actinomycetes</taxon>
        <taxon>Propionibacteriales</taxon>
        <taxon>Nocardioidaceae</taxon>
        <taxon>Tenggerimyces</taxon>
    </lineage>
</organism>
<accession>A0ABV7YQN1</accession>
<name>A0ABV7YQN1_9ACTN</name>
<dbReference type="PROSITE" id="PS50850">
    <property type="entry name" value="MFS"/>
    <property type="match status" value="1"/>
</dbReference>
<feature type="domain" description="Major facilitator superfamily (MFS) profile" evidence="8">
    <location>
        <begin position="12"/>
        <end position="301"/>
    </location>
</feature>
<dbReference type="Gene3D" id="1.20.1720.10">
    <property type="entry name" value="Multidrug resistance protein D"/>
    <property type="match status" value="1"/>
</dbReference>
<feature type="transmembrane region" description="Helical" evidence="7">
    <location>
        <begin position="12"/>
        <end position="36"/>
    </location>
</feature>
<dbReference type="InterPro" id="IPR020846">
    <property type="entry name" value="MFS_dom"/>
</dbReference>
<dbReference type="Pfam" id="PF07690">
    <property type="entry name" value="MFS_1"/>
    <property type="match status" value="1"/>
</dbReference>
<evidence type="ECO:0000256" key="2">
    <source>
        <dbReference type="ARBA" id="ARBA00022448"/>
    </source>
</evidence>
<feature type="transmembrane region" description="Helical" evidence="7">
    <location>
        <begin position="103"/>
        <end position="126"/>
    </location>
</feature>
<keyword evidence="6 7" id="KW-0472">Membrane</keyword>
<sequence length="301" mass="30885">MARTRPETGPILLVLLCFAQFMLVLDYSVVAVALPAMQQDLGINQGSAQWVFSAFSLAYGGFMISAGRAVDLLGAKRILLVGIVLFTVASALCGLAINGPMLFGARALQGLGAALVSPAALTLVTGSFAEGDARNRAFGIWGAVASTGMVAGNLVGGLLTGLASWEWVFGINVPIGVVVLVGVAVLVGRDEVAERRRTDVLGASLLTAGSVLVVSAVSRLADGLSVPVVLSGVLGIGLLAAFLVVERRVAEPIVRLSMFANPSIRYGNLLAAVGAASGLATTWFGTHSQSGSSKKPQWHTG</sequence>
<feature type="transmembrane region" description="Helical" evidence="7">
    <location>
        <begin position="200"/>
        <end position="218"/>
    </location>
</feature>
<keyword evidence="3" id="KW-1003">Cell membrane</keyword>
<dbReference type="SUPFAM" id="SSF103473">
    <property type="entry name" value="MFS general substrate transporter"/>
    <property type="match status" value="1"/>
</dbReference>
<dbReference type="PRINTS" id="PR01036">
    <property type="entry name" value="TCRTETB"/>
</dbReference>
<evidence type="ECO:0000256" key="1">
    <source>
        <dbReference type="ARBA" id="ARBA00004651"/>
    </source>
</evidence>
<dbReference type="InterPro" id="IPR011701">
    <property type="entry name" value="MFS"/>
</dbReference>
<keyword evidence="2" id="KW-0813">Transport</keyword>
<evidence type="ECO:0000256" key="7">
    <source>
        <dbReference type="SAM" id="Phobius"/>
    </source>
</evidence>
<keyword evidence="10" id="KW-1185">Reference proteome</keyword>
<dbReference type="Proteomes" id="UP001595699">
    <property type="component" value="Unassembled WGS sequence"/>
</dbReference>
<feature type="transmembrane region" description="Helical" evidence="7">
    <location>
        <begin position="224"/>
        <end position="245"/>
    </location>
</feature>
<dbReference type="CDD" id="cd17321">
    <property type="entry name" value="MFS_MMR_MDR_like"/>
    <property type="match status" value="1"/>
</dbReference>
<protein>
    <submittedName>
        <fullName evidence="9">MFS transporter</fullName>
    </submittedName>
</protein>
<evidence type="ECO:0000256" key="6">
    <source>
        <dbReference type="ARBA" id="ARBA00023136"/>
    </source>
</evidence>
<proteinExistence type="predicted"/>
<comment type="subcellular location">
    <subcellularLocation>
        <location evidence="1">Cell membrane</location>
        <topology evidence="1">Multi-pass membrane protein</topology>
    </subcellularLocation>
</comment>
<evidence type="ECO:0000313" key="9">
    <source>
        <dbReference type="EMBL" id="MFC3766495.1"/>
    </source>
</evidence>
<feature type="transmembrane region" description="Helical" evidence="7">
    <location>
        <begin position="48"/>
        <end position="66"/>
    </location>
</feature>
<evidence type="ECO:0000256" key="4">
    <source>
        <dbReference type="ARBA" id="ARBA00022692"/>
    </source>
</evidence>
<evidence type="ECO:0000313" key="10">
    <source>
        <dbReference type="Proteomes" id="UP001595699"/>
    </source>
</evidence>
<dbReference type="RefSeq" id="WP_275577215.1">
    <property type="nucleotide sequence ID" value="NZ_JAFBCM010000001.1"/>
</dbReference>
<dbReference type="PANTHER" id="PTHR42718:SF46">
    <property type="entry name" value="BLR6921 PROTEIN"/>
    <property type="match status" value="1"/>
</dbReference>
<evidence type="ECO:0000256" key="5">
    <source>
        <dbReference type="ARBA" id="ARBA00022989"/>
    </source>
</evidence>
<evidence type="ECO:0000259" key="8">
    <source>
        <dbReference type="PROSITE" id="PS50850"/>
    </source>
</evidence>
<feature type="transmembrane region" description="Helical" evidence="7">
    <location>
        <begin position="167"/>
        <end position="188"/>
    </location>
</feature>
<feature type="transmembrane region" description="Helical" evidence="7">
    <location>
        <begin position="138"/>
        <end position="161"/>
    </location>
</feature>
<comment type="caution">
    <text evidence="9">The sequence shown here is derived from an EMBL/GenBank/DDBJ whole genome shotgun (WGS) entry which is preliminary data.</text>
</comment>
<dbReference type="EMBL" id="JBHRZH010000055">
    <property type="protein sequence ID" value="MFC3766495.1"/>
    <property type="molecule type" value="Genomic_DNA"/>
</dbReference>
<feature type="transmembrane region" description="Helical" evidence="7">
    <location>
        <begin position="78"/>
        <end position="97"/>
    </location>
</feature>
<keyword evidence="5 7" id="KW-1133">Transmembrane helix</keyword>
<dbReference type="PANTHER" id="PTHR42718">
    <property type="entry name" value="MAJOR FACILITATOR SUPERFAMILY MULTIDRUG TRANSPORTER MFSC"/>
    <property type="match status" value="1"/>
</dbReference>